<dbReference type="OrthoDB" id="1849707at2759"/>
<evidence type="ECO:0000256" key="3">
    <source>
        <dbReference type="SAM" id="Phobius"/>
    </source>
</evidence>
<dbReference type="EMBL" id="LFYR01002015">
    <property type="protein sequence ID" value="KMZ57828.1"/>
    <property type="molecule type" value="Genomic_DNA"/>
</dbReference>
<proteinExistence type="predicted"/>
<dbReference type="PANTHER" id="PTHR31415">
    <property type="entry name" value="OS05G0367900 PROTEIN"/>
    <property type="match status" value="1"/>
</dbReference>
<accession>A0A0K9NMJ2</accession>
<evidence type="ECO:0000313" key="5">
    <source>
        <dbReference type="Proteomes" id="UP000036987"/>
    </source>
</evidence>
<gene>
    <name evidence="4" type="ORF">ZOSMA_81G00460</name>
</gene>
<feature type="transmembrane region" description="Helical" evidence="3">
    <location>
        <begin position="29"/>
        <end position="54"/>
    </location>
</feature>
<dbReference type="GO" id="GO:0005886">
    <property type="term" value="C:plasma membrane"/>
    <property type="evidence" value="ECO:0000318"/>
    <property type="project" value="GO_Central"/>
</dbReference>
<name>A0A0K9NMJ2_ZOSMR</name>
<dbReference type="GO" id="GO:0009506">
    <property type="term" value="C:plasmodesma"/>
    <property type="evidence" value="ECO:0000318"/>
    <property type="project" value="GO_Central"/>
</dbReference>
<dbReference type="Proteomes" id="UP000036987">
    <property type="component" value="Unassembled WGS sequence"/>
</dbReference>
<keyword evidence="3" id="KW-0812">Transmembrane</keyword>
<evidence type="ECO:0000256" key="1">
    <source>
        <dbReference type="ARBA" id="ARBA00004370"/>
    </source>
</evidence>
<evidence type="ECO:0000256" key="2">
    <source>
        <dbReference type="ARBA" id="ARBA00023136"/>
    </source>
</evidence>
<reference evidence="5" key="1">
    <citation type="journal article" date="2016" name="Nature">
        <title>The genome of the seagrass Zostera marina reveals angiosperm adaptation to the sea.</title>
        <authorList>
            <person name="Olsen J.L."/>
            <person name="Rouze P."/>
            <person name="Verhelst B."/>
            <person name="Lin Y.-C."/>
            <person name="Bayer T."/>
            <person name="Collen J."/>
            <person name="Dattolo E."/>
            <person name="De Paoli E."/>
            <person name="Dittami S."/>
            <person name="Maumus F."/>
            <person name="Michel G."/>
            <person name="Kersting A."/>
            <person name="Lauritano C."/>
            <person name="Lohaus R."/>
            <person name="Toepel M."/>
            <person name="Tonon T."/>
            <person name="Vanneste K."/>
            <person name="Amirebrahimi M."/>
            <person name="Brakel J."/>
            <person name="Bostroem C."/>
            <person name="Chovatia M."/>
            <person name="Grimwood J."/>
            <person name="Jenkins J.W."/>
            <person name="Jueterbock A."/>
            <person name="Mraz A."/>
            <person name="Stam W.T."/>
            <person name="Tice H."/>
            <person name="Bornberg-Bauer E."/>
            <person name="Green P.J."/>
            <person name="Pearson G.A."/>
            <person name="Procaccini G."/>
            <person name="Duarte C.M."/>
            <person name="Schmutz J."/>
            <person name="Reusch T.B.H."/>
            <person name="Van de Peer Y."/>
        </authorList>
    </citation>
    <scope>NUCLEOTIDE SEQUENCE [LARGE SCALE GENOMIC DNA]</scope>
    <source>
        <strain evidence="5">cv. Finnish</strain>
    </source>
</reference>
<dbReference type="OMA" id="DISECDC"/>
<sequence>MGWDQCSKCSHGSECGDGWEWKAILKKKYVLIGSGIATFLILITIIILTVYLALRPSKPSFTLHDASVMNLNLSTAPSLVDSTLQISLFFRNSNKRIGVHYDQLKVYATYKDQQITMSTAFPPLYQGFKEVSAYSPFLCGSGVPIAPSLEVQLDHEKESGVLHLDIRVDGKVRWKVGRWRSQHYHIRVNCPAVFDYYRNNNDDDDASILSPKFRIHHMTECQVDV</sequence>
<dbReference type="PANTHER" id="PTHR31415:SF166">
    <property type="entry name" value="LATE EMBRYOGENESIS ABUNDANT (LEA) HYDROXYPROLINE-RICH GLYCOPROTEIN FAMILY"/>
    <property type="match status" value="1"/>
</dbReference>
<keyword evidence="3" id="KW-1133">Transmembrane helix</keyword>
<dbReference type="InterPro" id="IPR044839">
    <property type="entry name" value="NDR1-like"/>
</dbReference>
<organism evidence="4 5">
    <name type="scientific">Zostera marina</name>
    <name type="common">Eelgrass</name>
    <dbReference type="NCBI Taxonomy" id="29655"/>
    <lineage>
        <taxon>Eukaryota</taxon>
        <taxon>Viridiplantae</taxon>
        <taxon>Streptophyta</taxon>
        <taxon>Embryophyta</taxon>
        <taxon>Tracheophyta</taxon>
        <taxon>Spermatophyta</taxon>
        <taxon>Magnoliopsida</taxon>
        <taxon>Liliopsida</taxon>
        <taxon>Zosteraceae</taxon>
        <taxon>Zostera</taxon>
    </lineage>
</organism>
<comment type="caution">
    <text evidence="4">The sequence shown here is derived from an EMBL/GenBank/DDBJ whole genome shotgun (WGS) entry which is preliminary data.</text>
</comment>
<keyword evidence="5" id="KW-1185">Reference proteome</keyword>
<protein>
    <submittedName>
        <fullName evidence="4">Harpin-induced like protein 4</fullName>
    </submittedName>
</protein>
<evidence type="ECO:0000313" key="4">
    <source>
        <dbReference type="EMBL" id="KMZ57828.1"/>
    </source>
</evidence>
<keyword evidence="2 3" id="KW-0472">Membrane</keyword>
<dbReference type="AlphaFoldDB" id="A0A0K9NMJ2"/>
<dbReference type="GO" id="GO:0098542">
    <property type="term" value="P:defense response to other organism"/>
    <property type="evidence" value="ECO:0007669"/>
    <property type="project" value="InterPro"/>
</dbReference>
<comment type="subcellular location">
    <subcellularLocation>
        <location evidence="1">Membrane</location>
    </subcellularLocation>
</comment>